<protein>
    <submittedName>
        <fullName evidence="1">DUF4862 family protein</fullName>
    </submittedName>
</protein>
<reference evidence="2" key="1">
    <citation type="journal article" date="2019" name="Int. J. Syst. Evol. Microbiol.">
        <title>The Global Catalogue of Microorganisms (GCM) 10K type strain sequencing project: providing services to taxonomists for standard genome sequencing and annotation.</title>
        <authorList>
            <consortium name="The Broad Institute Genomics Platform"/>
            <consortium name="The Broad Institute Genome Sequencing Center for Infectious Disease"/>
            <person name="Wu L."/>
            <person name="Ma J."/>
        </authorList>
    </citation>
    <scope>NUCLEOTIDE SEQUENCE [LARGE SCALE GENOMIC DNA]</scope>
    <source>
        <strain evidence="2">KCTC 52141</strain>
    </source>
</reference>
<dbReference type="RefSeq" id="WP_382416160.1">
    <property type="nucleotide sequence ID" value="NZ_AP031500.1"/>
</dbReference>
<gene>
    <name evidence="1" type="ORF">ACFOEB_09650</name>
</gene>
<dbReference type="EMBL" id="JBHRTL010000006">
    <property type="protein sequence ID" value="MFC3155460.1"/>
    <property type="molecule type" value="Genomic_DNA"/>
</dbReference>
<name>A0ABV7HNN1_9GAMM</name>
<dbReference type="Pfam" id="PF16154">
    <property type="entry name" value="DUF4862"/>
    <property type="match status" value="1"/>
</dbReference>
<proteinExistence type="predicted"/>
<keyword evidence="2" id="KW-1185">Reference proteome</keyword>
<organism evidence="1 2">
    <name type="scientific">Gilvimarinus japonicus</name>
    <dbReference type="NCBI Taxonomy" id="1796469"/>
    <lineage>
        <taxon>Bacteria</taxon>
        <taxon>Pseudomonadati</taxon>
        <taxon>Pseudomonadota</taxon>
        <taxon>Gammaproteobacteria</taxon>
        <taxon>Cellvibrionales</taxon>
        <taxon>Cellvibrionaceae</taxon>
        <taxon>Gilvimarinus</taxon>
    </lineage>
</organism>
<comment type="caution">
    <text evidence="1">The sequence shown here is derived from an EMBL/GenBank/DDBJ whole genome shotgun (WGS) entry which is preliminary data.</text>
</comment>
<evidence type="ECO:0000313" key="2">
    <source>
        <dbReference type="Proteomes" id="UP001595548"/>
    </source>
</evidence>
<dbReference type="Proteomes" id="UP001595548">
    <property type="component" value="Unassembled WGS sequence"/>
</dbReference>
<sequence>MSYYVGAYASSPCTSGWDPELEASYYEALKACDKIKGLEHPFLGETLHAQDDEWFLSNIDPNWNFVFTCVPGTMAAIGKTPEFGIASDDDAGRAQALAFMEKARAAIAKLNVHAGRQVVQAIEIQTAPNRSKASSSVASLTATLETMLGWDWQGVRIVIEHCDTCIEGQVPAKGFLTLADEIAAVEAVNKKLGADVGIVINWGRSVIETRSESGAIEHINQAKNAGVLVGVMFSGVSDQDTPYGTWADTHMPAAPSANATIGAEGSLMSEAQIQQCLQAAGGKDLPVIGVKIGIRPKDETVAKRVAYNQAVLAMIDRA</sequence>
<accession>A0ABV7HNN1</accession>
<evidence type="ECO:0000313" key="1">
    <source>
        <dbReference type="EMBL" id="MFC3155460.1"/>
    </source>
</evidence>
<dbReference type="InterPro" id="IPR032344">
    <property type="entry name" value="DUF4862"/>
</dbReference>